<protein>
    <submittedName>
        <fullName evidence="1">Uncharacterized protein</fullName>
    </submittedName>
</protein>
<proteinExistence type="predicted"/>
<dbReference type="AlphaFoldDB" id="A0A330L7M4"/>
<sequence length="89" mass="9376">MILPPFSAAVSIKLCLLSVDLPGATFSAQAFLARLDSRYPFSFLILPTLEMSILVASLATSSLGYYDSPSLAHHPATDTPAGMALSSET</sequence>
<dbReference type="Proteomes" id="UP000248168">
    <property type="component" value="Unassembled WGS sequence"/>
</dbReference>
<gene>
    <name evidence="1" type="ORF">NITLEN_40179</name>
</gene>
<evidence type="ECO:0000313" key="1">
    <source>
        <dbReference type="EMBL" id="SPP65706.1"/>
    </source>
</evidence>
<organism evidence="1 2">
    <name type="scientific">Nitrospira lenta</name>
    <dbReference type="NCBI Taxonomy" id="1436998"/>
    <lineage>
        <taxon>Bacteria</taxon>
        <taxon>Pseudomonadati</taxon>
        <taxon>Nitrospirota</taxon>
        <taxon>Nitrospiria</taxon>
        <taxon>Nitrospirales</taxon>
        <taxon>Nitrospiraceae</taxon>
        <taxon>Nitrospira</taxon>
    </lineage>
</organism>
<accession>A0A330L7M4</accession>
<keyword evidence="2" id="KW-1185">Reference proteome</keyword>
<dbReference type="InParanoid" id="A0A330L7M4"/>
<name>A0A330L7M4_9BACT</name>
<evidence type="ECO:0000313" key="2">
    <source>
        <dbReference type="Proteomes" id="UP000248168"/>
    </source>
</evidence>
<reference evidence="2" key="1">
    <citation type="submission" date="2018-04" db="EMBL/GenBank/DDBJ databases">
        <authorList>
            <person name="Lucker S."/>
            <person name="Sakoula D."/>
        </authorList>
    </citation>
    <scope>NUCLEOTIDE SEQUENCE [LARGE SCALE GENOMIC DNA]</scope>
</reference>
<dbReference type="EMBL" id="OUNR01000017">
    <property type="protein sequence ID" value="SPP65706.1"/>
    <property type="molecule type" value="Genomic_DNA"/>
</dbReference>